<sequence length="387" mass="43512">MGRIERAPSWILKYKGRIEQGTVTVEAILEEENKLRAEPIKISSVTRAINAMGCPITGLRREKQVDVDRTKADGEAGRSIEKGSERIVGGPDWLQKYRERIEKKAITVEDILEEENKLREQPIKLSTVTRAVNTMGYPITDLRRGKKSEQGAAVGGGEKSEGEAIKTRSERTGSGPGWLQKYRERIENGTIMVEGILEEENKIRSEPIKISSVTRAVNAMGYPIVGLRRGVKAEAEAKAKKSFKQGEEPGKMEKGPEWLQKYRERIENGTIMVEGILEEENKIRSEPIKISSVTRAVNAMGYPIVGLRRERKGEVKKLEKPKKAGTIEPQYFGIDKISEETEKRFISIKKSWEEELGKSLNNDYFVNVLIALAKLVEYGKTLTPVVS</sequence>
<evidence type="ECO:0000313" key="2">
    <source>
        <dbReference type="EMBL" id="QNO55795.1"/>
    </source>
</evidence>
<dbReference type="EMBL" id="MT631630">
    <property type="protein sequence ID" value="QNO55795.1"/>
    <property type="molecule type" value="Genomic_DNA"/>
</dbReference>
<protein>
    <submittedName>
        <fullName evidence="2">Uncharacterized protein</fullName>
    </submittedName>
</protein>
<accession>A0A7G9Z6B1</accession>
<evidence type="ECO:0000256" key="1">
    <source>
        <dbReference type="SAM" id="MobiDB-lite"/>
    </source>
</evidence>
<organism evidence="2">
    <name type="scientific">Candidatus Methanophaga sp. ANME-1 ERB7</name>
    <dbReference type="NCBI Taxonomy" id="2759913"/>
    <lineage>
        <taxon>Archaea</taxon>
        <taxon>Methanobacteriati</taxon>
        <taxon>Methanobacteriota</taxon>
        <taxon>Stenosarchaea group</taxon>
        <taxon>Methanomicrobia</taxon>
        <taxon>Candidatus Methanophagales</taxon>
        <taxon>Candidatus Methanophagaceae</taxon>
        <taxon>Candidatus Methanophaga</taxon>
    </lineage>
</organism>
<proteinExistence type="predicted"/>
<feature type="compositionally biased region" description="Basic and acidic residues" evidence="1">
    <location>
        <begin position="158"/>
        <end position="171"/>
    </location>
</feature>
<feature type="region of interest" description="Disordered" evidence="1">
    <location>
        <begin position="143"/>
        <end position="177"/>
    </location>
</feature>
<dbReference type="AlphaFoldDB" id="A0A7G9Z6B1"/>
<gene>
    <name evidence="2" type="ORF">LEBEIBBM_00010</name>
</gene>
<name>A0A7G9Z6B1_9EURY</name>
<reference evidence="2" key="1">
    <citation type="submission" date="2020-06" db="EMBL/GenBank/DDBJ databases">
        <title>Unique genomic features of the anaerobic methanotrophic archaea.</title>
        <authorList>
            <person name="Chadwick G.L."/>
            <person name="Skennerton C.T."/>
            <person name="Laso-Perez R."/>
            <person name="Leu A.O."/>
            <person name="Speth D.R."/>
            <person name="Yu H."/>
            <person name="Morgan-Lang C."/>
            <person name="Hatzenpichler R."/>
            <person name="Goudeau D."/>
            <person name="Malmstrom R."/>
            <person name="Brazelton W.J."/>
            <person name="Woyke T."/>
            <person name="Hallam S.J."/>
            <person name="Tyson G.W."/>
            <person name="Wegener G."/>
            <person name="Boetius A."/>
            <person name="Orphan V."/>
        </authorList>
    </citation>
    <scope>NUCLEOTIDE SEQUENCE</scope>
</reference>